<dbReference type="KEGG" id="sarg:HKX69_06315"/>
<organism evidence="5 6">
    <name type="scientific">Streptomyces argyrophylli</name>
    <dbReference type="NCBI Taxonomy" id="2726118"/>
    <lineage>
        <taxon>Bacteria</taxon>
        <taxon>Bacillati</taxon>
        <taxon>Actinomycetota</taxon>
        <taxon>Actinomycetes</taxon>
        <taxon>Kitasatosporales</taxon>
        <taxon>Streptomycetaceae</taxon>
        <taxon>Streptomyces</taxon>
    </lineage>
</organism>
<evidence type="ECO:0000313" key="5">
    <source>
        <dbReference type="EMBL" id="QJS09170.1"/>
    </source>
</evidence>
<evidence type="ECO:0000256" key="3">
    <source>
        <dbReference type="SAM" id="MobiDB-lite"/>
    </source>
</evidence>
<dbReference type="RefSeq" id="WP_171151389.1">
    <property type="nucleotide sequence ID" value="NZ_CP053189.1"/>
</dbReference>
<dbReference type="PROSITE" id="PS50801">
    <property type="entry name" value="STAS"/>
    <property type="match status" value="1"/>
</dbReference>
<proteinExistence type="inferred from homology"/>
<dbReference type="GO" id="GO:0043856">
    <property type="term" value="F:anti-sigma factor antagonist activity"/>
    <property type="evidence" value="ECO:0007669"/>
    <property type="project" value="InterPro"/>
</dbReference>
<dbReference type="EMBL" id="CP053189">
    <property type="protein sequence ID" value="QJS09170.1"/>
    <property type="molecule type" value="Genomic_DNA"/>
</dbReference>
<evidence type="ECO:0000256" key="1">
    <source>
        <dbReference type="ARBA" id="ARBA00009013"/>
    </source>
</evidence>
<protein>
    <recommendedName>
        <fullName evidence="2">Anti-sigma factor antagonist</fullName>
    </recommendedName>
</protein>
<dbReference type="PANTHER" id="PTHR33495">
    <property type="entry name" value="ANTI-SIGMA FACTOR ANTAGONIST TM_1081-RELATED-RELATED"/>
    <property type="match status" value="1"/>
</dbReference>
<feature type="region of interest" description="Disordered" evidence="3">
    <location>
        <begin position="1"/>
        <end position="36"/>
    </location>
</feature>
<evidence type="ECO:0000256" key="2">
    <source>
        <dbReference type="RuleBase" id="RU003749"/>
    </source>
</evidence>
<accession>A0A6M4PJP5</accession>
<dbReference type="InterPro" id="IPR003658">
    <property type="entry name" value="Anti-sigma_ant"/>
</dbReference>
<dbReference type="AlphaFoldDB" id="A0A6M4PJP5"/>
<evidence type="ECO:0000313" key="6">
    <source>
        <dbReference type="Proteomes" id="UP000502641"/>
    </source>
</evidence>
<dbReference type="Pfam" id="PF01740">
    <property type="entry name" value="STAS"/>
    <property type="match status" value="1"/>
</dbReference>
<dbReference type="InterPro" id="IPR036513">
    <property type="entry name" value="STAS_dom_sf"/>
</dbReference>
<dbReference type="NCBIfam" id="TIGR00377">
    <property type="entry name" value="ant_ant_sig"/>
    <property type="match status" value="1"/>
</dbReference>
<sequence length="140" mass="14846">MTSAPGPGAGKPSDSSPPVGSRSLVPPGPTLSLASHRGPRHTVVAVDGPIDYHSAPQLLGHLTTTEIQNVPQLILDLTRVDFCDSSALGAFVDIHRRRAAAGHRFALIGIQPEVRRILELTRLASVLPLHDTAEDVLSED</sequence>
<comment type="similarity">
    <text evidence="1 2">Belongs to the anti-sigma-factor antagonist family.</text>
</comment>
<feature type="domain" description="STAS" evidence="4">
    <location>
        <begin position="31"/>
        <end position="140"/>
    </location>
</feature>
<reference evidence="5 6" key="1">
    <citation type="submission" date="2020-05" db="EMBL/GenBank/DDBJ databases">
        <authorList>
            <person name="Li K."/>
        </authorList>
    </citation>
    <scope>NUCLEOTIDE SEQUENCE [LARGE SCALE GENOMIC DNA]</scope>
    <source>
        <strain evidence="6">jing01</strain>
    </source>
</reference>
<keyword evidence="6" id="KW-1185">Reference proteome</keyword>
<evidence type="ECO:0000259" key="4">
    <source>
        <dbReference type="PROSITE" id="PS50801"/>
    </source>
</evidence>
<dbReference type="InterPro" id="IPR002645">
    <property type="entry name" value="STAS_dom"/>
</dbReference>
<dbReference type="SUPFAM" id="SSF52091">
    <property type="entry name" value="SpoIIaa-like"/>
    <property type="match status" value="1"/>
</dbReference>
<gene>
    <name evidence="5" type="ORF">HKX69_06315</name>
</gene>
<dbReference type="PANTHER" id="PTHR33495:SF2">
    <property type="entry name" value="ANTI-SIGMA FACTOR ANTAGONIST TM_1081-RELATED"/>
    <property type="match status" value="1"/>
</dbReference>
<dbReference type="Proteomes" id="UP000502641">
    <property type="component" value="Chromosome"/>
</dbReference>
<dbReference type="Gene3D" id="3.30.750.24">
    <property type="entry name" value="STAS domain"/>
    <property type="match status" value="1"/>
</dbReference>
<name>A0A6M4PJP5_9ACTN</name>
<dbReference type="CDD" id="cd07043">
    <property type="entry name" value="STAS_anti-anti-sigma_factors"/>
    <property type="match status" value="1"/>
</dbReference>